<dbReference type="Proteomes" id="UP000346198">
    <property type="component" value="Unassembled WGS sequence"/>
</dbReference>
<dbReference type="PRINTS" id="PR00507">
    <property type="entry name" value="N12N6MTFRASE"/>
</dbReference>
<evidence type="ECO:0000256" key="6">
    <source>
        <dbReference type="ARBA" id="ARBA00022747"/>
    </source>
</evidence>
<reference evidence="10 11" key="1">
    <citation type="submission" date="2019-04" db="EMBL/GenBank/DDBJ databases">
        <authorList>
            <person name="Van Vliet M D."/>
        </authorList>
    </citation>
    <scope>NUCLEOTIDE SEQUENCE [LARGE SCALE GENOMIC DNA]</scope>
    <source>
        <strain evidence="10 11">F21</strain>
    </source>
</reference>
<comment type="catalytic activity">
    <reaction evidence="7">
        <text>a 2'-deoxyadenosine in DNA + S-adenosyl-L-methionine = an N(6)-methyl-2'-deoxyadenosine in DNA + S-adenosyl-L-homocysteine + H(+)</text>
        <dbReference type="Rhea" id="RHEA:15197"/>
        <dbReference type="Rhea" id="RHEA-COMP:12418"/>
        <dbReference type="Rhea" id="RHEA-COMP:12419"/>
        <dbReference type="ChEBI" id="CHEBI:15378"/>
        <dbReference type="ChEBI" id="CHEBI:57856"/>
        <dbReference type="ChEBI" id="CHEBI:59789"/>
        <dbReference type="ChEBI" id="CHEBI:90615"/>
        <dbReference type="ChEBI" id="CHEBI:90616"/>
        <dbReference type="EC" id="2.1.1.72"/>
    </reaction>
</comment>
<evidence type="ECO:0000256" key="7">
    <source>
        <dbReference type="ARBA" id="ARBA00047942"/>
    </source>
</evidence>
<evidence type="ECO:0000259" key="9">
    <source>
        <dbReference type="Pfam" id="PF12161"/>
    </source>
</evidence>
<sequence>MAKNGKKMETQRSVDQEVKAICDIMRRGNCAGAMQYVPELTWILFLRILDEMEEQERQAAEAVGAAFAPSIEAPYRWSDWAAPGSEFRTELFEKGQGNVFAFVNGPAYGEDNKTSLLPYLKNLEKRPNATAKQKVISEVISGVDRVRIDTERNFLDVLDKVDAITSAAIDDTHVFTLSQVYEGLLLKMGEKGNDGGQFFTPREVIRAIVRVIDPSVGETIYDPGCGTGGFLAQAFEYMTGPKNEKIKSADDLSVLKRDTFWGREKDNVVYPIALANLILHGIDKPNLWHGNTLTDQVGYGGLFEGAPPQFDVILSNPPFGGKEGKDAQSKFDYKTGATQVLFLQHVIANLKKKGRCGIVLDEGLLFRTNEDAFVKTKRKLLDDCNVWCIVSLPGGVFTSAGAGVKTNLVFFTKGERTKRIWYYDLTDIKVLKKTPLVSKHFDEFFKLLPKKEESELSWFVDLDERRKKAAAEASPFKKEAERHARAAAQWNEKLKELKKAKPKKAPAIEKAEAKQKAEAKAARLAAGKAKEIEDAVYDLKAVNPNRKPEVDTRTPEDLLDLIEAKGREIAKVLFALRQ</sequence>
<dbReference type="InterPro" id="IPR051537">
    <property type="entry name" value="DNA_Adenine_Mtase"/>
</dbReference>
<evidence type="ECO:0000256" key="1">
    <source>
        <dbReference type="ARBA" id="ARBA00006594"/>
    </source>
</evidence>
<dbReference type="PANTHER" id="PTHR42933:SF4">
    <property type="entry name" value="TYPE I RESTRICTION ENZYME ECOKI METHYLASE SUBUNIT"/>
    <property type="match status" value="1"/>
</dbReference>
<comment type="similarity">
    <text evidence="1">Belongs to the N(4)/N(6)-methyltransferase family.</text>
</comment>
<dbReference type="PROSITE" id="PS00092">
    <property type="entry name" value="N6_MTASE"/>
    <property type="match status" value="1"/>
</dbReference>
<dbReference type="InterPro" id="IPR038333">
    <property type="entry name" value="T1MK-like_N_sf"/>
</dbReference>
<dbReference type="InterPro" id="IPR029063">
    <property type="entry name" value="SAM-dependent_MTases_sf"/>
</dbReference>
<dbReference type="Pfam" id="PF12161">
    <property type="entry name" value="HsdM_N"/>
    <property type="match status" value="1"/>
</dbReference>
<dbReference type="InterPro" id="IPR003356">
    <property type="entry name" value="DNA_methylase_A-5"/>
</dbReference>
<evidence type="ECO:0000256" key="3">
    <source>
        <dbReference type="ARBA" id="ARBA00022603"/>
    </source>
</evidence>
<evidence type="ECO:0000313" key="11">
    <source>
        <dbReference type="Proteomes" id="UP000346198"/>
    </source>
</evidence>
<proteinExistence type="inferred from homology"/>
<name>A0A6C2UDA1_9BACT</name>
<accession>A0A6C2UDA1</accession>
<dbReference type="Gene3D" id="3.40.50.150">
    <property type="entry name" value="Vaccinia Virus protein VP39"/>
    <property type="match status" value="1"/>
</dbReference>
<dbReference type="GO" id="GO:0003677">
    <property type="term" value="F:DNA binding"/>
    <property type="evidence" value="ECO:0007669"/>
    <property type="project" value="InterPro"/>
</dbReference>
<dbReference type="AlphaFoldDB" id="A0A6C2UDA1"/>
<dbReference type="SUPFAM" id="SSF53335">
    <property type="entry name" value="S-adenosyl-L-methionine-dependent methyltransferases"/>
    <property type="match status" value="1"/>
</dbReference>
<evidence type="ECO:0000256" key="2">
    <source>
        <dbReference type="ARBA" id="ARBA00011900"/>
    </source>
</evidence>
<dbReference type="RefSeq" id="WP_136059649.1">
    <property type="nucleotide sequence ID" value="NZ_CAAHFH010000001.1"/>
</dbReference>
<evidence type="ECO:0000256" key="4">
    <source>
        <dbReference type="ARBA" id="ARBA00022679"/>
    </source>
</evidence>
<keyword evidence="4" id="KW-0808">Transferase</keyword>
<dbReference type="Gene3D" id="1.20.1260.30">
    <property type="match status" value="1"/>
</dbReference>
<dbReference type="GO" id="GO:0009307">
    <property type="term" value="P:DNA restriction-modification system"/>
    <property type="evidence" value="ECO:0007669"/>
    <property type="project" value="UniProtKB-KW"/>
</dbReference>
<evidence type="ECO:0000313" key="10">
    <source>
        <dbReference type="EMBL" id="VGO18130.1"/>
    </source>
</evidence>
<evidence type="ECO:0000256" key="5">
    <source>
        <dbReference type="ARBA" id="ARBA00022691"/>
    </source>
</evidence>
<dbReference type="Pfam" id="PF02384">
    <property type="entry name" value="N6_Mtase"/>
    <property type="match status" value="1"/>
</dbReference>
<feature type="domain" description="DNA methylase adenine-specific" evidence="8">
    <location>
        <begin position="176"/>
        <end position="467"/>
    </location>
</feature>
<dbReference type="GO" id="GO:0032259">
    <property type="term" value="P:methylation"/>
    <property type="evidence" value="ECO:0007669"/>
    <property type="project" value="UniProtKB-KW"/>
</dbReference>
<protein>
    <recommendedName>
        <fullName evidence="2">site-specific DNA-methyltransferase (adenine-specific)</fullName>
        <ecNumber evidence="2">2.1.1.72</ecNumber>
    </recommendedName>
</protein>
<evidence type="ECO:0000259" key="8">
    <source>
        <dbReference type="Pfam" id="PF02384"/>
    </source>
</evidence>
<gene>
    <name evidence="10" type="ORF">SCARR_00181</name>
</gene>
<dbReference type="InterPro" id="IPR002052">
    <property type="entry name" value="DNA_methylase_N6_adenine_CS"/>
</dbReference>
<keyword evidence="3" id="KW-0489">Methyltransferase</keyword>
<keyword evidence="5" id="KW-0949">S-adenosyl-L-methionine</keyword>
<organism evidence="10 11">
    <name type="scientific">Pontiella sulfatireligans</name>
    <dbReference type="NCBI Taxonomy" id="2750658"/>
    <lineage>
        <taxon>Bacteria</taxon>
        <taxon>Pseudomonadati</taxon>
        <taxon>Kiritimatiellota</taxon>
        <taxon>Kiritimatiellia</taxon>
        <taxon>Kiritimatiellales</taxon>
        <taxon>Pontiellaceae</taxon>
        <taxon>Pontiella</taxon>
    </lineage>
</organism>
<dbReference type="GO" id="GO:0009007">
    <property type="term" value="F:site-specific DNA-methyltransferase (adenine-specific) activity"/>
    <property type="evidence" value="ECO:0007669"/>
    <property type="project" value="UniProtKB-EC"/>
</dbReference>
<feature type="domain" description="N6 adenine-specific DNA methyltransferase N-terminal" evidence="9">
    <location>
        <begin position="16"/>
        <end position="83"/>
    </location>
</feature>
<keyword evidence="11" id="KW-1185">Reference proteome</keyword>
<dbReference type="EMBL" id="CAAHFH010000001">
    <property type="protein sequence ID" value="VGO18130.1"/>
    <property type="molecule type" value="Genomic_DNA"/>
</dbReference>
<dbReference type="PANTHER" id="PTHR42933">
    <property type="entry name" value="SLR6095 PROTEIN"/>
    <property type="match status" value="1"/>
</dbReference>
<keyword evidence="6" id="KW-0680">Restriction system</keyword>
<dbReference type="InterPro" id="IPR022749">
    <property type="entry name" value="D12N6_MeTrfase_N"/>
</dbReference>
<dbReference type="GO" id="GO:0008170">
    <property type="term" value="F:N-methyltransferase activity"/>
    <property type="evidence" value="ECO:0007669"/>
    <property type="project" value="InterPro"/>
</dbReference>
<dbReference type="EC" id="2.1.1.72" evidence="2"/>